<protein>
    <submittedName>
        <fullName evidence="2">Uncharacterized protein</fullName>
    </submittedName>
</protein>
<evidence type="ECO:0000313" key="3">
    <source>
        <dbReference type="Proteomes" id="UP001567538"/>
    </source>
</evidence>
<feature type="region of interest" description="Disordered" evidence="1">
    <location>
        <begin position="36"/>
        <end position="56"/>
    </location>
</feature>
<reference evidence="2 3" key="1">
    <citation type="submission" date="2024-06" db="EMBL/GenBank/DDBJ databases">
        <title>A chromosome level genome sequence of Diviner's sage (Salvia divinorum).</title>
        <authorList>
            <person name="Ford S.A."/>
            <person name="Ro D.-K."/>
            <person name="Ness R.W."/>
            <person name="Phillips M.A."/>
        </authorList>
    </citation>
    <scope>NUCLEOTIDE SEQUENCE [LARGE SCALE GENOMIC DNA]</scope>
    <source>
        <strain evidence="2">SAF-2024a</strain>
        <tissue evidence="2">Leaf</tissue>
    </source>
</reference>
<keyword evidence="3" id="KW-1185">Reference proteome</keyword>
<sequence>MPLLRCSWLIVVESFIMGKFLRPSMIQIQEIANGKSTNMGSERSCGRCKKSGKEGTLSSWRDLGRAILGSLE</sequence>
<gene>
    <name evidence="2" type="ORF">AAHA92_01245</name>
</gene>
<dbReference type="EMBL" id="JBEAFC010000001">
    <property type="protein sequence ID" value="KAL1569814.1"/>
    <property type="molecule type" value="Genomic_DNA"/>
</dbReference>
<dbReference type="AlphaFoldDB" id="A0ABD1IPM5"/>
<name>A0ABD1IPM5_SALDI</name>
<organism evidence="2 3">
    <name type="scientific">Salvia divinorum</name>
    <name type="common">Maria pastora</name>
    <name type="synonym">Diviner's sage</name>
    <dbReference type="NCBI Taxonomy" id="28513"/>
    <lineage>
        <taxon>Eukaryota</taxon>
        <taxon>Viridiplantae</taxon>
        <taxon>Streptophyta</taxon>
        <taxon>Embryophyta</taxon>
        <taxon>Tracheophyta</taxon>
        <taxon>Spermatophyta</taxon>
        <taxon>Magnoliopsida</taxon>
        <taxon>eudicotyledons</taxon>
        <taxon>Gunneridae</taxon>
        <taxon>Pentapetalae</taxon>
        <taxon>asterids</taxon>
        <taxon>lamiids</taxon>
        <taxon>Lamiales</taxon>
        <taxon>Lamiaceae</taxon>
        <taxon>Nepetoideae</taxon>
        <taxon>Mentheae</taxon>
        <taxon>Salviinae</taxon>
        <taxon>Salvia</taxon>
        <taxon>Salvia subgen. Calosphace</taxon>
    </lineage>
</organism>
<evidence type="ECO:0000256" key="1">
    <source>
        <dbReference type="SAM" id="MobiDB-lite"/>
    </source>
</evidence>
<dbReference type="Proteomes" id="UP001567538">
    <property type="component" value="Unassembled WGS sequence"/>
</dbReference>
<proteinExistence type="predicted"/>
<evidence type="ECO:0000313" key="2">
    <source>
        <dbReference type="EMBL" id="KAL1569814.1"/>
    </source>
</evidence>
<comment type="caution">
    <text evidence="2">The sequence shown here is derived from an EMBL/GenBank/DDBJ whole genome shotgun (WGS) entry which is preliminary data.</text>
</comment>
<accession>A0ABD1IPM5</accession>